<keyword evidence="3" id="KW-0731">Sigma factor</keyword>
<dbReference type="InterPro" id="IPR013249">
    <property type="entry name" value="RNA_pol_sigma70_r4_t2"/>
</dbReference>
<dbReference type="GO" id="GO:0003677">
    <property type="term" value="F:DNA binding"/>
    <property type="evidence" value="ECO:0007669"/>
    <property type="project" value="InterPro"/>
</dbReference>
<protein>
    <submittedName>
        <fullName evidence="6">Sigma-70, region 4</fullName>
    </submittedName>
</protein>
<keyword evidence="4" id="KW-0804">Transcription</keyword>
<dbReference type="InterPro" id="IPR013324">
    <property type="entry name" value="RNA_pol_sigma_r3/r4-like"/>
</dbReference>
<reference evidence="7" key="1">
    <citation type="submission" date="2016-06" db="EMBL/GenBank/DDBJ databases">
        <authorList>
            <person name="Varghese N."/>
            <person name="Submissions Spin"/>
        </authorList>
    </citation>
    <scope>NUCLEOTIDE SEQUENCE [LARGE SCALE GENOMIC DNA]</scope>
    <source>
        <strain evidence="7">DSM 43817</strain>
    </source>
</reference>
<gene>
    <name evidence="6" type="ORF">GA0074692_2840</name>
</gene>
<dbReference type="EMBL" id="FMHW01000002">
    <property type="protein sequence ID" value="SCL29993.1"/>
    <property type="molecule type" value="Genomic_DNA"/>
</dbReference>
<dbReference type="InterPro" id="IPR036388">
    <property type="entry name" value="WH-like_DNA-bd_sf"/>
</dbReference>
<name>A0A1C6SKQ3_9ACTN</name>
<accession>A0A1C6SKQ3</accession>
<dbReference type="STRING" id="145854.GA0074692_2840"/>
<proteinExistence type="inferred from homology"/>
<evidence type="ECO:0000256" key="3">
    <source>
        <dbReference type="ARBA" id="ARBA00023082"/>
    </source>
</evidence>
<dbReference type="Proteomes" id="UP000198959">
    <property type="component" value="Unassembled WGS sequence"/>
</dbReference>
<feature type="domain" description="RNA polymerase sigma factor 70 region 4 type 2" evidence="5">
    <location>
        <begin position="20"/>
        <end position="65"/>
    </location>
</feature>
<dbReference type="Pfam" id="PF08281">
    <property type="entry name" value="Sigma70_r4_2"/>
    <property type="match status" value="1"/>
</dbReference>
<evidence type="ECO:0000256" key="2">
    <source>
        <dbReference type="ARBA" id="ARBA00023015"/>
    </source>
</evidence>
<dbReference type="GO" id="GO:0016987">
    <property type="term" value="F:sigma factor activity"/>
    <property type="evidence" value="ECO:0007669"/>
    <property type="project" value="UniProtKB-KW"/>
</dbReference>
<dbReference type="Gene3D" id="1.10.10.10">
    <property type="entry name" value="Winged helix-like DNA-binding domain superfamily/Winged helix DNA-binding domain"/>
    <property type="match status" value="1"/>
</dbReference>
<evidence type="ECO:0000256" key="4">
    <source>
        <dbReference type="ARBA" id="ARBA00023163"/>
    </source>
</evidence>
<evidence type="ECO:0000313" key="6">
    <source>
        <dbReference type="EMBL" id="SCL29993.1"/>
    </source>
</evidence>
<comment type="similarity">
    <text evidence="1">Belongs to the sigma-70 factor family. ECF subfamily.</text>
</comment>
<dbReference type="AlphaFoldDB" id="A0A1C6SKQ3"/>
<evidence type="ECO:0000256" key="1">
    <source>
        <dbReference type="ARBA" id="ARBA00010641"/>
    </source>
</evidence>
<organism evidence="6 7">
    <name type="scientific">Micromonospora pallida</name>
    <dbReference type="NCBI Taxonomy" id="145854"/>
    <lineage>
        <taxon>Bacteria</taxon>
        <taxon>Bacillati</taxon>
        <taxon>Actinomycetota</taxon>
        <taxon>Actinomycetes</taxon>
        <taxon>Micromonosporales</taxon>
        <taxon>Micromonosporaceae</taxon>
        <taxon>Micromonospora</taxon>
    </lineage>
</organism>
<dbReference type="GO" id="GO:0006352">
    <property type="term" value="P:DNA-templated transcription initiation"/>
    <property type="evidence" value="ECO:0007669"/>
    <property type="project" value="InterPro"/>
</dbReference>
<keyword evidence="7" id="KW-1185">Reference proteome</keyword>
<sequence>MAGVGDARERARAAHGLIDDYQAAIGELSRIRREALEQLLAGGMTQAQIAELLEMSRSRVSQLLSAGTRPERAFLGTGRLTVAIGGKQEAGRRDPGDVLSAESFAAYNALAELARSVGLDASYEVVPPPGFVHLNRPNLIVLTSPRLLPFVGQVMESDPHVRFASDDRGWYLMDGETEYRSPRDDGHSADYGYIGRLPRPDNKGSFLYLAGTHAQGTLGAAQFVADNLAQLHKELKNRRFSTIIRCEYDANNPRKILACERVTPLYRHES</sequence>
<evidence type="ECO:0000313" key="7">
    <source>
        <dbReference type="Proteomes" id="UP000198959"/>
    </source>
</evidence>
<dbReference type="SUPFAM" id="SSF88659">
    <property type="entry name" value="Sigma3 and sigma4 domains of RNA polymerase sigma factors"/>
    <property type="match status" value="1"/>
</dbReference>
<keyword evidence="2" id="KW-0805">Transcription regulation</keyword>
<evidence type="ECO:0000259" key="5">
    <source>
        <dbReference type="Pfam" id="PF08281"/>
    </source>
</evidence>